<dbReference type="EMBL" id="LMTR01000027">
    <property type="protein sequence ID" value="KWT71019.1"/>
    <property type="molecule type" value="Genomic_DNA"/>
</dbReference>
<dbReference type="Gene3D" id="2.40.160.10">
    <property type="entry name" value="Porin"/>
    <property type="match status" value="1"/>
</dbReference>
<dbReference type="Proteomes" id="UP000059074">
    <property type="component" value="Unassembled WGS sequence"/>
</dbReference>
<evidence type="ECO:0000313" key="1">
    <source>
        <dbReference type="EMBL" id="KWT71019.1"/>
    </source>
</evidence>
<protein>
    <recommendedName>
        <fullName evidence="3">Porin domain-containing protein</fullName>
    </recommendedName>
</protein>
<dbReference type="STRING" id="121290.APY04_0681"/>
<evidence type="ECO:0000313" key="2">
    <source>
        <dbReference type="Proteomes" id="UP000059074"/>
    </source>
</evidence>
<name>A0A109BLL1_HYPSL</name>
<dbReference type="AlphaFoldDB" id="A0A109BLL1"/>
<sequence>MALLALAGGSPAAGSPYDAQCCADLERRIADLEEQAARRGNKTVSVTVTGLVNNAILAWDDGAESNAYVVTNDNQRSRFSFVGRASITPQFEAGYALDIGLRAANSKLVTQLNDGDLIAPGFNLRSSVWYLRHKQYGAIFVGSTFAASDRIANSNVTQTSAFDQYSAPENAGLGMFLRSSDNGLMTHSLLNWRRIIGAGGDQPGESQRGFNQIKYVSPTWNGLTFASDWVFTDFWDVALRYREQIAGFDVAAGIGYLQLTPNSHTRSVCPSTFITNIADSTACQQLRGSISVKHMDTGLFANIGANHTFDGIAAKTNRYENSGINSGQSFLAAQAGIERQLTPLGNTTLYGSYYTFDGGAASVLPVGPGDPLNPTGTGTWGVWHSSVEMWGGGLAQGIDDADMILYLTYRHVSGDLTLRELQAGAATGAIARSPIDSLQLFLSGAVIKF</sequence>
<proteinExistence type="predicted"/>
<reference evidence="1 2" key="1">
    <citation type="submission" date="2015-10" db="EMBL/GenBank/DDBJ databases">
        <title>Transcriptomic analysis of a linuron degrading triple-species bacterial consortium.</title>
        <authorList>
            <person name="Albers P."/>
        </authorList>
    </citation>
    <scope>NUCLEOTIDE SEQUENCE [LARGE SCALE GENOMIC DNA]</scope>
    <source>
        <strain evidence="1 2">WDL6</strain>
    </source>
</reference>
<gene>
    <name evidence="1" type="ORF">APY04_0681</name>
</gene>
<evidence type="ECO:0008006" key="3">
    <source>
        <dbReference type="Google" id="ProtNLM"/>
    </source>
</evidence>
<accession>A0A109BLL1</accession>
<keyword evidence="2" id="KW-1185">Reference proteome</keyword>
<dbReference type="PATRIC" id="fig|121290.4.peg.1153"/>
<organism evidence="1 2">
    <name type="scientific">Hyphomicrobium sulfonivorans</name>
    <dbReference type="NCBI Taxonomy" id="121290"/>
    <lineage>
        <taxon>Bacteria</taxon>
        <taxon>Pseudomonadati</taxon>
        <taxon>Pseudomonadota</taxon>
        <taxon>Alphaproteobacteria</taxon>
        <taxon>Hyphomicrobiales</taxon>
        <taxon>Hyphomicrobiaceae</taxon>
        <taxon>Hyphomicrobium</taxon>
    </lineage>
</organism>
<dbReference type="SUPFAM" id="SSF56935">
    <property type="entry name" value="Porins"/>
    <property type="match status" value="1"/>
</dbReference>
<comment type="caution">
    <text evidence="1">The sequence shown here is derived from an EMBL/GenBank/DDBJ whole genome shotgun (WGS) entry which is preliminary data.</text>
</comment>
<dbReference type="InterPro" id="IPR023614">
    <property type="entry name" value="Porin_dom_sf"/>
</dbReference>